<keyword evidence="1" id="KW-0378">Hydrolase</keyword>
<dbReference type="SMART" id="SM00849">
    <property type="entry name" value="Lactamase_B"/>
    <property type="match status" value="1"/>
</dbReference>
<dbReference type="SUPFAM" id="SSF56281">
    <property type="entry name" value="Metallo-hydrolase/oxidoreductase"/>
    <property type="match status" value="1"/>
</dbReference>
<dbReference type="EMBL" id="CP139960">
    <property type="protein sequence ID" value="WQD38434.1"/>
    <property type="molecule type" value="Genomic_DNA"/>
</dbReference>
<dbReference type="PANTHER" id="PTHR11203:SF37">
    <property type="entry name" value="INTEGRATOR COMPLEX SUBUNIT 11"/>
    <property type="match status" value="1"/>
</dbReference>
<dbReference type="CDD" id="cd16295">
    <property type="entry name" value="TTHA0252-CPSF-like_MBL-fold"/>
    <property type="match status" value="1"/>
</dbReference>
<dbReference type="InterPro" id="IPR022712">
    <property type="entry name" value="Beta_Casp"/>
</dbReference>
<proteinExistence type="predicted"/>
<dbReference type="InterPro" id="IPR036866">
    <property type="entry name" value="RibonucZ/Hydroxyglut_hydro"/>
</dbReference>
<name>A0ABZ0W6Z5_9BACT</name>
<dbReference type="RefSeq" id="WP_114791192.1">
    <property type="nucleotide sequence ID" value="NZ_CP139960.1"/>
</dbReference>
<dbReference type="Pfam" id="PF10996">
    <property type="entry name" value="Beta-Casp"/>
    <property type="match status" value="1"/>
</dbReference>
<gene>
    <name evidence="4" type="ORF">U0035_22425</name>
</gene>
<evidence type="ECO:0000313" key="4">
    <source>
        <dbReference type="EMBL" id="WQD38434.1"/>
    </source>
</evidence>
<dbReference type="Proteomes" id="UP001325680">
    <property type="component" value="Chromosome"/>
</dbReference>
<dbReference type="Pfam" id="PF00753">
    <property type="entry name" value="Lactamase_B"/>
    <property type="match status" value="1"/>
</dbReference>
<evidence type="ECO:0000259" key="3">
    <source>
        <dbReference type="SMART" id="SM01027"/>
    </source>
</evidence>
<dbReference type="InterPro" id="IPR011108">
    <property type="entry name" value="RMMBL"/>
</dbReference>
<evidence type="ECO:0000259" key="2">
    <source>
        <dbReference type="SMART" id="SM00849"/>
    </source>
</evidence>
<keyword evidence="5" id="KW-1185">Reference proteome</keyword>
<dbReference type="InterPro" id="IPR050698">
    <property type="entry name" value="MBL"/>
</dbReference>
<feature type="domain" description="Metallo-beta-lactamase" evidence="2">
    <location>
        <begin position="13"/>
        <end position="233"/>
    </location>
</feature>
<accession>A0ABZ0W6Z5</accession>
<dbReference type="Gene3D" id="3.40.50.10890">
    <property type="match status" value="1"/>
</dbReference>
<organism evidence="4 5">
    <name type="scientific">Niabella yanshanensis</name>
    <dbReference type="NCBI Taxonomy" id="577386"/>
    <lineage>
        <taxon>Bacteria</taxon>
        <taxon>Pseudomonadati</taxon>
        <taxon>Bacteroidota</taxon>
        <taxon>Chitinophagia</taxon>
        <taxon>Chitinophagales</taxon>
        <taxon>Chitinophagaceae</taxon>
        <taxon>Niabella</taxon>
    </lineage>
</organism>
<feature type="domain" description="Beta-Casp" evidence="3">
    <location>
        <begin position="255"/>
        <end position="380"/>
    </location>
</feature>
<evidence type="ECO:0000313" key="5">
    <source>
        <dbReference type="Proteomes" id="UP001325680"/>
    </source>
</evidence>
<dbReference type="Pfam" id="PF07521">
    <property type="entry name" value="RMMBL"/>
    <property type="match status" value="1"/>
</dbReference>
<protein>
    <submittedName>
        <fullName evidence="4">MBL fold metallo-hydrolase</fullName>
    </submittedName>
</protein>
<dbReference type="PANTHER" id="PTHR11203">
    <property type="entry name" value="CLEAVAGE AND POLYADENYLATION SPECIFICITY FACTOR FAMILY MEMBER"/>
    <property type="match status" value="1"/>
</dbReference>
<reference evidence="4 5" key="1">
    <citation type="submission" date="2023-12" db="EMBL/GenBank/DDBJ databases">
        <title>Genome sequencing and assembly of bacterial species from a model synthetic community.</title>
        <authorList>
            <person name="Hogle S.L."/>
        </authorList>
    </citation>
    <scope>NUCLEOTIDE SEQUENCE [LARGE SCALE GENOMIC DNA]</scope>
    <source>
        <strain evidence="4 5">HAMBI_3031</strain>
    </source>
</reference>
<evidence type="ECO:0000256" key="1">
    <source>
        <dbReference type="ARBA" id="ARBA00022801"/>
    </source>
</evidence>
<dbReference type="InterPro" id="IPR001279">
    <property type="entry name" value="Metallo-B-lactamas"/>
</dbReference>
<dbReference type="Gene3D" id="3.60.15.10">
    <property type="entry name" value="Ribonuclease Z/Hydroxyacylglutathione hydrolase-like"/>
    <property type="match status" value="1"/>
</dbReference>
<dbReference type="SMART" id="SM01027">
    <property type="entry name" value="Beta-Casp"/>
    <property type="match status" value="1"/>
</dbReference>
<sequence>MKIAFHGAAQTVTGSKHLITLKNGKKILLDCGMFQGMGDETEFLNRDFGFVSSEVDAMILSHAHIDHSGLIPKLVSEGFNGNIYCSPATKELAAILLMDSAEIQESDARFMEKKRVTGLPELLKPLYTIEDAKSTIPLFAPREYGEWFDVIEGVTCMFTDAGHIIGSQCVHLKIKEDGKERKITFSGDLGRYRDIILRSPEVFPQADYIIMESTYGNSLHDNITGTPDQLLDWIQRVCVDRKGKLILPAFSVGRTQEILYFLNQLELENRLPRIPVFVDSPLSIEATDMVKRFPQYFNKRIQNVMKNDDDPFMFPGLTYIKDVRDSKALNFRSGPMVIVSASGMADAGRVKHHIYNTVENSRNAIVLTGYCEPNSLGARLLSGMKEVGIFGTERQVNAEIGQIRSMSAHGDYEDMSQWLACQDPRAVRKLFLVHGEPDVQLDFKNRLLKKGFMDVEIPERHFEIGLD</sequence>